<name>A0A5C5XSX1_9PLAN</name>
<organism evidence="1 2">
    <name type="scientific">Crateriforma conspicua</name>
    <dbReference type="NCBI Taxonomy" id="2527996"/>
    <lineage>
        <taxon>Bacteria</taxon>
        <taxon>Pseudomonadati</taxon>
        <taxon>Planctomycetota</taxon>
        <taxon>Planctomycetia</taxon>
        <taxon>Planctomycetales</taxon>
        <taxon>Planctomycetaceae</taxon>
        <taxon>Crateriforma</taxon>
    </lineage>
</organism>
<dbReference type="InterPro" id="IPR032675">
    <property type="entry name" value="LRR_dom_sf"/>
</dbReference>
<sequence>MSGITIQQSTPKADMFQRFGACARQCFGRPIGSSIFLACVLILQALPVDDSVGQDSPDADSATAPWPDRITCLVPCTEVDHALSETAGAVTSDDPARAVGPTDLASIRQCLNPRAIDAWEAYQQVCRAFQQEPDDPAIARFLGISRPTPSQLRDRGGRGAPSWLDWDRGTYRTYESTHFVIHSQADEASTRSIAIDLERTYWIWTQLFFPLWESRSQVARTFAGMTEPTVADVVQRLRDTQTTLNDSTRMRIVVFADRARYQRALAEAVPGIENSTGFYADGRRTTFLYVDPIDDAATRRHELTHQLFREATDSRLGRTMPGSRGDFWLVEGIAGYVESLQGSSQAATLGGWDSPRLQFARYRVLANVEYLDPESLWKQPVHEVQKRSDLATWYAHAILHTHWLMDPPNDQFAWVLDRLAKLYAIRVPWAKQPQVQPPRQSDLESFLRVDDSHLRRNPTDRAMKQLCLSRCEVTSDGLRSISPQVGLQWLDLSGVFLTSDDLSLLDPNPTSLLQLNLENTAVDEAALPWIGRAVGLTELDLSWTEIDDRLADHLMNHKALQTAWLTGSRVGDEVLRTLESIATLRSIDVQRTRVSDGVLQRFRAARPSVALNPLELRDSPQ</sequence>
<evidence type="ECO:0008006" key="3">
    <source>
        <dbReference type="Google" id="ProtNLM"/>
    </source>
</evidence>
<comment type="caution">
    <text evidence="1">The sequence shown here is derived from an EMBL/GenBank/DDBJ whole genome shotgun (WGS) entry which is preliminary data.</text>
</comment>
<keyword evidence="2" id="KW-1185">Reference proteome</keyword>
<proteinExistence type="predicted"/>
<accession>A0A5C5XSX1</accession>
<dbReference type="Gene3D" id="3.80.10.10">
    <property type="entry name" value="Ribonuclease Inhibitor"/>
    <property type="match status" value="1"/>
</dbReference>
<protein>
    <recommendedName>
        <fullName evidence="3">Leucine Rich repeats (2 copies)</fullName>
    </recommendedName>
</protein>
<evidence type="ECO:0000313" key="2">
    <source>
        <dbReference type="Proteomes" id="UP000317238"/>
    </source>
</evidence>
<reference evidence="1 2" key="1">
    <citation type="submission" date="2019-02" db="EMBL/GenBank/DDBJ databases">
        <title>Deep-cultivation of Planctomycetes and their phenomic and genomic characterization uncovers novel biology.</title>
        <authorList>
            <person name="Wiegand S."/>
            <person name="Jogler M."/>
            <person name="Boedeker C."/>
            <person name="Pinto D."/>
            <person name="Vollmers J."/>
            <person name="Rivas-Marin E."/>
            <person name="Kohn T."/>
            <person name="Peeters S.H."/>
            <person name="Heuer A."/>
            <person name="Rast P."/>
            <person name="Oberbeckmann S."/>
            <person name="Bunk B."/>
            <person name="Jeske O."/>
            <person name="Meyerdierks A."/>
            <person name="Storesund J.E."/>
            <person name="Kallscheuer N."/>
            <person name="Luecker S."/>
            <person name="Lage O.M."/>
            <person name="Pohl T."/>
            <person name="Merkel B.J."/>
            <person name="Hornburger P."/>
            <person name="Mueller R.-W."/>
            <person name="Bruemmer F."/>
            <person name="Labrenz M."/>
            <person name="Spormann A.M."/>
            <person name="Op Den Camp H."/>
            <person name="Overmann J."/>
            <person name="Amann R."/>
            <person name="Jetten M.S.M."/>
            <person name="Mascher T."/>
            <person name="Medema M.H."/>
            <person name="Devos D.P."/>
            <person name="Kaster A.-K."/>
            <person name="Ovreas L."/>
            <person name="Rohde M."/>
            <person name="Galperin M.Y."/>
            <person name="Jogler C."/>
        </authorList>
    </citation>
    <scope>NUCLEOTIDE SEQUENCE [LARGE SCALE GENOMIC DNA]</scope>
    <source>
        <strain evidence="1 2">Pan14r</strain>
    </source>
</reference>
<dbReference type="EMBL" id="SJPL01000002">
    <property type="protein sequence ID" value="TWT65768.1"/>
    <property type="molecule type" value="Genomic_DNA"/>
</dbReference>
<dbReference type="SUPFAM" id="SSF52047">
    <property type="entry name" value="RNI-like"/>
    <property type="match status" value="1"/>
</dbReference>
<gene>
    <name evidence="1" type="ORF">Pan14r_53170</name>
</gene>
<evidence type="ECO:0000313" key="1">
    <source>
        <dbReference type="EMBL" id="TWT65768.1"/>
    </source>
</evidence>
<dbReference type="AlphaFoldDB" id="A0A5C5XSX1"/>
<dbReference type="Proteomes" id="UP000317238">
    <property type="component" value="Unassembled WGS sequence"/>
</dbReference>